<accession>B9XT58</accession>
<organism evidence="1 2">
    <name type="scientific">Pedosphaera parvula (strain Ellin514)</name>
    <dbReference type="NCBI Taxonomy" id="320771"/>
    <lineage>
        <taxon>Bacteria</taxon>
        <taxon>Pseudomonadati</taxon>
        <taxon>Verrucomicrobiota</taxon>
        <taxon>Pedosphaerae</taxon>
        <taxon>Pedosphaerales</taxon>
        <taxon>Pedosphaeraceae</taxon>
        <taxon>Pedosphaera</taxon>
    </lineage>
</organism>
<protein>
    <submittedName>
        <fullName evidence="1">Uncharacterized protein</fullName>
    </submittedName>
</protein>
<dbReference type="AlphaFoldDB" id="B9XT58"/>
<dbReference type="STRING" id="320771.Cflav_PD0020"/>
<dbReference type="EMBL" id="ABOX02000099">
    <property type="protein sequence ID" value="EEF56974.1"/>
    <property type="molecule type" value="Genomic_DNA"/>
</dbReference>
<keyword evidence="2" id="KW-1185">Reference proteome</keyword>
<name>B9XT58_PEDPL</name>
<dbReference type="RefSeq" id="WP_007418991.1">
    <property type="nucleotide sequence ID" value="NZ_ABOX02000099.1"/>
</dbReference>
<reference evidence="1 2" key="1">
    <citation type="journal article" date="2011" name="J. Bacteriol.">
        <title>Genome sequence of 'Pedosphaera parvula' Ellin514, an aerobic Verrucomicrobial isolate from pasture soil.</title>
        <authorList>
            <person name="Kant R."/>
            <person name="van Passel M.W."/>
            <person name="Sangwan P."/>
            <person name="Palva A."/>
            <person name="Lucas S."/>
            <person name="Copeland A."/>
            <person name="Lapidus A."/>
            <person name="Glavina Del Rio T."/>
            <person name="Dalin E."/>
            <person name="Tice H."/>
            <person name="Bruce D."/>
            <person name="Goodwin L."/>
            <person name="Pitluck S."/>
            <person name="Chertkov O."/>
            <person name="Larimer F.W."/>
            <person name="Land M.L."/>
            <person name="Hauser L."/>
            <person name="Brettin T.S."/>
            <person name="Detter J.C."/>
            <person name="Han S."/>
            <person name="de Vos W.M."/>
            <person name="Janssen P.H."/>
            <person name="Smidt H."/>
        </authorList>
    </citation>
    <scope>NUCLEOTIDE SEQUENCE [LARGE SCALE GENOMIC DNA]</scope>
    <source>
        <strain evidence="1 2">Ellin514</strain>
    </source>
</reference>
<evidence type="ECO:0000313" key="2">
    <source>
        <dbReference type="Proteomes" id="UP000003688"/>
    </source>
</evidence>
<dbReference type="Proteomes" id="UP000003688">
    <property type="component" value="Unassembled WGS sequence"/>
</dbReference>
<evidence type="ECO:0000313" key="1">
    <source>
        <dbReference type="EMBL" id="EEF56974.1"/>
    </source>
</evidence>
<comment type="caution">
    <text evidence="1">The sequence shown here is derived from an EMBL/GenBank/DDBJ whole genome shotgun (WGS) entry which is preliminary data.</text>
</comment>
<gene>
    <name evidence="1" type="ORF">Cflav_PD0020</name>
</gene>
<proteinExistence type="predicted"/>
<sequence length="74" mass="8448">MRKNFSDVTERVTELLHTRTDGFMVNAREMYTDPSPGKKMRLTILYTCQGSACMFTIQGGKGMNRRSLVEKAIK</sequence>